<dbReference type="EMBL" id="FOCI01000012">
    <property type="protein sequence ID" value="SEN27421.1"/>
    <property type="molecule type" value="Genomic_DNA"/>
</dbReference>
<dbReference type="AlphaFoldDB" id="A0A1H8F6C2"/>
<protein>
    <submittedName>
        <fullName evidence="1">Uncharacterized protein</fullName>
    </submittedName>
</protein>
<dbReference type="OrthoDB" id="7876148at2"/>
<dbReference type="Proteomes" id="UP000199585">
    <property type="component" value="Unassembled WGS sequence"/>
</dbReference>
<organism evidence="1 2">
    <name type="scientific">Loktanella fryxellensis</name>
    <dbReference type="NCBI Taxonomy" id="245187"/>
    <lineage>
        <taxon>Bacteria</taxon>
        <taxon>Pseudomonadati</taxon>
        <taxon>Pseudomonadota</taxon>
        <taxon>Alphaproteobacteria</taxon>
        <taxon>Rhodobacterales</taxon>
        <taxon>Roseobacteraceae</taxon>
        <taxon>Loktanella</taxon>
    </lineage>
</organism>
<reference evidence="1 2" key="1">
    <citation type="submission" date="2016-10" db="EMBL/GenBank/DDBJ databases">
        <authorList>
            <person name="de Groot N.N."/>
        </authorList>
    </citation>
    <scope>NUCLEOTIDE SEQUENCE [LARGE SCALE GENOMIC DNA]</scope>
    <source>
        <strain evidence="1 2">DSM 16213</strain>
    </source>
</reference>
<dbReference type="RefSeq" id="WP_089902908.1">
    <property type="nucleotide sequence ID" value="NZ_FOCI01000012.1"/>
</dbReference>
<accession>A0A1H8F6C2</accession>
<keyword evidence="2" id="KW-1185">Reference proteome</keyword>
<name>A0A1H8F6C2_9RHOB</name>
<evidence type="ECO:0000313" key="2">
    <source>
        <dbReference type="Proteomes" id="UP000199585"/>
    </source>
</evidence>
<proteinExistence type="predicted"/>
<dbReference type="STRING" id="245187.SAMN04488003_11265"/>
<evidence type="ECO:0000313" key="1">
    <source>
        <dbReference type="EMBL" id="SEN27421.1"/>
    </source>
</evidence>
<gene>
    <name evidence="1" type="ORF">SAMN04488003_11265</name>
</gene>
<sequence>MSHVDDVALDLARLALADATHSGDAGIVDQVGEILGMSSQTLQESYLTSIRVLRAEARARALLDARRSKAP</sequence>